<dbReference type="Proteomes" id="UP000310719">
    <property type="component" value="Chromosome"/>
</dbReference>
<protein>
    <submittedName>
        <fullName evidence="1">Uncharacterized protein</fullName>
    </submittedName>
</protein>
<sequence>MHKEALAEIWAALVVEVKTLLENNVEVSDPRAQDLATRWMVRLEQDTSANRRF</sequence>
<gene>
    <name evidence="1" type="ORF">NCTC13032_04152</name>
</gene>
<organism evidence="1 2">
    <name type="scientific">Leclercia adecarboxylata</name>
    <dbReference type="NCBI Taxonomy" id="83655"/>
    <lineage>
        <taxon>Bacteria</taxon>
        <taxon>Pseudomonadati</taxon>
        <taxon>Pseudomonadota</taxon>
        <taxon>Gammaproteobacteria</taxon>
        <taxon>Enterobacterales</taxon>
        <taxon>Enterobacteriaceae</taxon>
        <taxon>Leclercia</taxon>
    </lineage>
</organism>
<evidence type="ECO:0000313" key="2">
    <source>
        <dbReference type="Proteomes" id="UP000310719"/>
    </source>
</evidence>
<dbReference type="EMBL" id="LR590464">
    <property type="protein sequence ID" value="VTP69251.1"/>
    <property type="molecule type" value="Genomic_DNA"/>
</dbReference>
<evidence type="ECO:0000313" key="1">
    <source>
        <dbReference type="EMBL" id="VTP69251.1"/>
    </source>
</evidence>
<name>A0A4U9HZU9_9ENTR</name>
<dbReference type="AlphaFoldDB" id="A0A4U9HZU9"/>
<proteinExistence type="predicted"/>
<reference evidence="1 2" key="1">
    <citation type="submission" date="2019-05" db="EMBL/GenBank/DDBJ databases">
        <authorList>
            <consortium name="Pathogen Informatics"/>
        </authorList>
    </citation>
    <scope>NUCLEOTIDE SEQUENCE [LARGE SCALE GENOMIC DNA]</scope>
    <source>
        <strain evidence="1 2">NCTC13032</strain>
    </source>
</reference>
<accession>A0A4U9HZU9</accession>